<dbReference type="InterPro" id="IPR005543">
    <property type="entry name" value="PASTA_dom"/>
</dbReference>
<dbReference type="KEGG" id="orp:MOP44_12370"/>
<evidence type="ECO:0000256" key="2">
    <source>
        <dbReference type="SAM" id="Phobius"/>
    </source>
</evidence>
<reference evidence="4" key="1">
    <citation type="submission" date="2021-04" db="EMBL/GenBank/DDBJ databases">
        <title>Phylogenetic analysis of Acidobacteriaceae.</title>
        <authorList>
            <person name="Qiu L."/>
            <person name="Zhang Q."/>
        </authorList>
    </citation>
    <scope>NUCLEOTIDE SEQUENCE</scope>
    <source>
        <strain evidence="4">DSM 25168</strain>
    </source>
</reference>
<sequence length="263" mass="27411">MRPSAKRQEIHPIVRFFRAGLLVVMLVAIALLAAITTMHFAIHGAEVQVPALKDMTVAEARSETAALGLNLDVDNRYYSSGVAAGHILTQSPAAGSVVRREWRVRVSESLGPQKVEVPNTVGTDERVAALNLRRVGLSVGVNAQLPYAGTTAGTVLAQDPPAHAQGIEGPSVNLLVAAPPDEAADGFVMPDFTGTPIVAAQTALSRVGITFAPPTFVDVAIPPVGQGNAPPKPPVTPGSVLAQQPSPGSRVDQSMQVHLTVAR</sequence>
<keyword evidence="5" id="KW-1185">Reference proteome</keyword>
<gene>
    <name evidence="4" type="ORF">MOP44_12370</name>
</gene>
<dbReference type="Proteomes" id="UP001059380">
    <property type="component" value="Chromosome"/>
</dbReference>
<accession>A0A9J7BVQ0</accession>
<feature type="compositionally biased region" description="Polar residues" evidence="1">
    <location>
        <begin position="241"/>
        <end position="255"/>
    </location>
</feature>
<dbReference type="RefSeq" id="WP_260796349.1">
    <property type="nucleotide sequence ID" value="NZ_CP093313.1"/>
</dbReference>
<keyword evidence="2" id="KW-1133">Transmembrane helix</keyword>
<evidence type="ECO:0000259" key="3">
    <source>
        <dbReference type="PROSITE" id="PS51178"/>
    </source>
</evidence>
<evidence type="ECO:0000313" key="4">
    <source>
        <dbReference type="EMBL" id="UWZ86712.1"/>
    </source>
</evidence>
<dbReference type="Gene3D" id="3.30.10.20">
    <property type="match status" value="3"/>
</dbReference>
<keyword evidence="2" id="KW-0472">Membrane</keyword>
<dbReference type="AlphaFoldDB" id="A0A9J7BVQ0"/>
<evidence type="ECO:0000313" key="5">
    <source>
        <dbReference type="Proteomes" id="UP001059380"/>
    </source>
</evidence>
<name>A0A9J7BVQ0_9BACT</name>
<proteinExistence type="predicted"/>
<dbReference type="EMBL" id="CP093313">
    <property type="protein sequence ID" value="UWZ86712.1"/>
    <property type="molecule type" value="Genomic_DNA"/>
</dbReference>
<feature type="domain" description="PASTA" evidence="3">
    <location>
        <begin position="111"/>
        <end position="178"/>
    </location>
</feature>
<feature type="domain" description="PASTA" evidence="3">
    <location>
        <begin position="44"/>
        <end position="108"/>
    </location>
</feature>
<dbReference type="CDD" id="cd06577">
    <property type="entry name" value="PASTA_pknB"/>
    <property type="match status" value="3"/>
</dbReference>
<dbReference type="Pfam" id="PF03793">
    <property type="entry name" value="PASTA"/>
    <property type="match status" value="3"/>
</dbReference>
<feature type="transmembrane region" description="Helical" evidence="2">
    <location>
        <begin position="21"/>
        <end position="42"/>
    </location>
</feature>
<feature type="region of interest" description="Disordered" evidence="1">
    <location>
        <begin position="224"/>
        <end position="255"/>
    </location>
</feature>
<organism evidence="4 5">
    <name type="scientific">Occallatibacter riparius</name>
    <dbReference type="NCBI Taxonomy" id="1002689"/>
    <lineage>
        <taxon>Bacteria</taxon>
        <taxon>Pseudomonadati</taxon>
        <taxon>Acidobacteriota</taxon>
        <taxon>Terriglobia</taxon>
        <taxon>Terriglobales</taxon>
        <taxon>Acidobacteriaceae</taxon>
        <taxon>Occallatibacter</taxon>
    </lineage>
</organism>
<keyword evidence="2" id="KW-0812">Transmembrane</keyword>
<evidence type="ECO:0000256" key="1">
    <source>
        <dbReference type="SAM" id="MobiDB-lite"/>
    </source>
</evidence>
<dbReference type="PROSITE" id="PS51178">
    <property type="entry name" value="PASTA"/>
    <property type="match status" value="2"/>
</dbReference>
<dbReference type="SMART" id="SM00740">
    <property type="entry name" value="PASTA"/>
    <property type="match status" value="3"/>
</dbReference>
<protein>
    <submittedName>
        <fullName evidence="4">PASTA domain-containing protein</fullName>
    </submittedName>
</protein>